<dbReference type="EMBL" id="JAHMHQ010000008">
    <property type="protein sequence ID" value="KAK1637686.1"/>
    <property type="molecule type" value="Genomic_DNA"/>
</dbReference>
<proteinExistence type="predicted"/>
<reference evidence="2" key="1">
    <citation type="submission" date="2021-06" db="EMBL/GenBank/DDBJ databases">
        <title>Comparative genomics, transcriptomics and evolutionary studies reveal genomic signatures of adaptation to plant cell wall in hemibiotrophic fungi.</title>
        <authorList>
            <consortium name="DOE Joint Genome Institute"/>
            <person name="Baroncelli R."/>
            <person name="Diaz J.F."/>
            <person name="Benocci T."/>
            <person name="Peng M."/>
            <person name="Battaglia E."/>
            <person name="Haridas S."/>
            <person name="Andreopoulos W."/>
            <person name="Labutti K."/>
            <person name="Pangilinan J."/>
            <person name="Floch G.L."/>
            <person name="Makela M.R."/>
            <person name="Henrissat B."/>
            <person name="Grigoriev I.V."/>
            <person name="Crouch J.A."/>
            <person name="De Vries R.P."/>
            <person name="Sukno S.A."/>
            <person name="Thon M.R."/>
        </authorList>
    </citation>
    <scope>NUCLEOTIDE SEQUENCE</scope>
    <source>
        <strain evidence="2">CBS 102054</strain>
    </source>
</reference>
<dbReference type="RefSeq" id="XP_060446293.1">
    <property type="nucleotide sequence ID" value="XM_060595899.1"/>
</dbReference>
<accession>A0AAI9ZTQ4</accession>
<feature type="compositionally biased region" description="Basic and acidic residues" evidence="1">
    <location>
        <begin position="1"/>
        <end position="11"/>
    </location>
</feature>
<gene>
    <name evidence="2" type="ORF">BDP81DRAFT_517193</name>
</gene>
<feature type="region of interest" description="Disordered" evidence="1">
    <location>
        <begin position="46"/>
        <end position="85"/>
    </location>
</feature>
<dbReference type="Proteomes" id="UP001243989">
    <property type="component" value="Unassembled WGS sequence"/>
</dbReference>
<organism evidence="2 3">
    <name type="scientific">Colletotrichum phormii</name>
    <dbReference type="NCBI Taxonomy" id="359342"/>
    <lineage>
        <taxon>Eukaryota</taxon>
        <taxon>Fungi</taxon>
        <taxon>Dikarya</taxon>
        <taxon>Ascomycota</taxon>
        <taxon>Pezizomycotina</taxon>
        <taxon>Sordariomycetes</taxon>
        <taxon>Hypocreomycetidae</taxon>
        <taxon>Glomerellales</taxon>
        <taxon>Glomerellaceae</taxon>
        <taxon>Colletotrichum</taxon>
        <taxon>Colletotrichum acutatum species complex</taxon>
    </lineage>
</organism>
<name>A0AAI9ZTQ4_9PEZI</name>
<protein>
    <submittedName>
        <fullName evidence="2">Uncharacterized protein</fullName>
    </submittedName>
</protein>
<dbReference type="AlphaFoldDB" id="A0AAI9ZTQ4"/>
<evidence type="ECO:0000313" key="2">
    <source>
        <dbReference type="EMBL" id="KAK1637686.1"/>
    </source>
</evidence>
<feature type="region of interest" description="Disordered" evidence="1">
    <location>
        <begin position="1"/>
        <end position="32"/>
    </location>
</feature>
<comment type="caution">
    <text evidence="2">The sequence shown here is derived from an EMBL/GenBank/DDBJ whole genome shotgun (WGS) entry which is preliminary data.</text>
</comment>
<sequence length="310" mass="34632">MAPTEKMEVDRAATNSAAVPADTPIPTGPSKERQFARLNIFKHLRKSKNSSSPVKVDRREKKQSFRHLRRNAISGPSTGPRPVSGTDWYDVPSSMLTAQDKLLIATNRIPMIVHVVFKTGFSFSKFGFMEEEATIDICRYLELEGKLSNFQGDGNRIADFMRMVLDECERFKYGYADNSLFKEMPKQRGVMPGFWTNIAAEVSIKQTIAKGKPAEAWSDDMVKWTTIEEILGAFIDARKNYLDEMAKNGGDDTNGVDGGDGSGASVQEATYTKKIVGLIKAIDNWIAFSEAYRAKCEAKELALAIDRFQM</sequence>
<evidence type="ECO:0000256" key="1">
    <source>
        <dbReference type="SAM" id="MobiDB-lite"/>
    </source>
</evidence>
<dbReference type="GeneID" id="85480761"/>
<evidence type="ECO:0000313" key="3">
    <source>
        <dbReference type="Proteomes" id="UP001243989"/>
    </source>
</evidence>
<keyword evidence="3" id="KW-1185">Reference proteome</keyword>